<evidence type="ECO:0000313" key="1">
    <source>
        <dbReference type="EMBL" id="TCZ73603.1"/>
    </source>
</evidence>
<name>A0A4R4E443_9BACT</name>
<keyword evidence="1" id="KW-0378">Hydrolase</keyword>
<reference evidence="1 2" key="1">
    <citation type="submission" date="2019-03" db="EMBL/GenBank/DDBJ databases">
        <authorList>
            <person name="Kim M.K.M."/>
        </authorList>
    </citation>
    <scope>NUCLEOTIDE SEQUENCE [LARGE SCALE GENOMIC DNA]</scope>
    <source>
        <strain evidence="1 2">17J68-15</strain>
    </source>
</reference>
<protein>
    <submittedName>
        <fullName evidence="1">Carboxypeptidase-like regulatory domain-containing protein</fullName>
    </submittedName>
</protein>
<accession>A0A4R4E443</accession>
<evidence type="ECO:0000313" key="2">
    <source>
        <dbReference type="Proteomes" id="UP000295164"/>
    </source>
</evidence>
<dbReference type="OrthoDB" id="1223654at2"/>
<organism evidence="1 2">
    <name type="scientific">Flaviaesturariibacter aridisoli</name>
    <dbReference type="NCBI Taxonomy" id="2545761"/>
    <lineage>
        <taxon>Bacteria</taxon>
        <taxon>Pseudomonadati</taxon>
        <taxon>Bacteroidota</taxon>
        <taxon>Chitinophagia</taxon>
        <taxon>Chitinophagales</taxon>
        <taxon>Chitinophagaceae</taxon>
        <taxon>Flaviaestuariibacter</taxon>
    </lineage>
</organism>
<sequence length="425" mass="48192">MLNLQNLQNLQNPQNHSKPFFEVPSVMLRLFLSVLLLLSVPAFAQKPLRGVVLDANGGAPLPGASVFLSNTSTGTVANSRGEFELAFPAGKYDLVVSAVDYETYSHSFTVAELPERLTVRLKPKAKELAGIVVQPYEKDGWKKWGQFFLENFMGTSDEARRCVIRNKETLRFRLNRVTNQLTAVAREPLVIENKALGYRITYQLEDFTYNYGSRVVSFYGFPLYQELEGGAGRARKWAAARRAAYYGSMMHFMRALYRNRLAEEGFIIYALRKIPDIARIAKTEQLEQGRLIVLNNGTMLRSDEPDDTLRAYQPQLGREPVLTLVDGHRLAGDNLAYAADSATAVLDFTNYISVNYDRAKTPDAYQRTVRNGNYAMQSELCLLSGHPVVVESTGYHYNPMDLFSNGWWAWNEKMARMLPFDYKPE</sequence>
<dbReference type="Gene3D" id="2.60.40.1120">
    <property type="entry name" value="Carboxypeptidase-like, regulatory domain"/>
    <property type="match status" value="1"/>
</dbReference>
<keyword evidence="1" id="KW-0645">Protease</keyword>
<comment type="caution">
    <text evidence="1">The sequence shown here is derived from an EMBL/GenBank/DDBJ whole genome shotgun (WGS) entry which is preliminary data.</text>
</comment>
<dbReference type="Pfam" id="PF13715">
    <property type="entry name" value="CarbopepD_reg_2"/>
    <property type="match status" value="1"/>
</dbReference>
<dbReference type="SUPFAM" id="SSF49464">
    <property type="entry name" value="Carboxypeptidase regulatory domain-like"/>
    <property type="match status" value="1"/>
</dbReference>
<dbReference type="AlphaFoldDB" id="A0A4R4E443"/>
<dbReference type="Proteomes" id="UP000295164">
    <property type="component" value="Unassembled WGS sequence"/>
</dbReference>
<keyword evidence="1" id="KW-0121">Carboxypeptidase</keyword>
<dbReference type="GO" id="GO:0004180">
    <property type="term" value="F:carboxypeptidase activity"/>
    <property type="evidence" value="ECO:0007669"/>
    <property type="project" value="UniProtKB-KW"/>
</dbReference>
<dbReference type="EMBL" id="SKFH01000005">
    <property type="protein sequence ID" value="TCZ73603.1"/>
    <property type="molecule type" value="Genomic_DNA"/>
</dbReference>
<dbReference type="InterPro" id="IPR008969">
    <property type="entry name" value="CarboxyPept-like_regulatory"/>
</dbReference>
<gene>
    <name evidence="1" type="ORF">E0486_04795</name>
</gene>
<keyword evidence="2" id="KW-1185">Reference proteome</keyword>
<proteinExistence type="predicted"/>